<evidence type="ECO:0000313" key="12">
    <source>
        <dbReference type="Proteomes" id="UP000326951"/>
    </source>
</evidence>
<dbReference type="InterPro" id="IPR003778">
    <property type="entry name" value="CT_A_B"/>
</dbReference>
<organism evidence="11 12">
    <name type="scientific">Sporolactobacillus terrae</name>
    <dbReference type="NCBI Taxonomy" id="269673"/>
    <lineage>
        <taxon>Bacteria</taxon>
        <taxon>Bacillati</taxon>
        <taxon>Bacillota</taxon>
        <taxon>Bacilli</taxon>
        <taxon>Bacillales</taxon>
        <taxon>Sporolactobacillaceae</taxon>
        <taxon>Sporolactobacillus</taxon>
    </lineage>
</organism>
<dbReference type="RefSeq" id="WP_152080227.1">
    <property type="nucleotide sequence ID" value="NZ_AP021853.1"/>
</dbReference>
<evidence type="ECO:0000256" key="7">
    <source>
        <dbReference type="PROSITE-ProRule" id="PRU00409"/>
    </source>
</evidence>
<dbReference type="Pfam" id="PF02785">
    <property type="entry name" value="Biotin_carb_C"/>
    <property type="match status" value="1"/>
</dbReference>
<dbReference type="CDD" id="cd06850">
    <property type="entry name" value="biotinyl_domain"/>
    <property type="match status" value="1"/>
</dbReference>
<dbReference type="PROSITE" id="PS50968">
    <property type="entry name" value="BIOTINYL_LIPOYL"/>
    <property type="match status" value="1"/>
</dbReference>
<dbReference type="PROSITE" id="PS50975">
    <property type="entry name" value="ATP_GRASP"/>
    <property type="match status" value="1"/>
</dbReference>
<dbReference type="GO" id="GO:0016874">
    <property type="term" value="F:ligase activity"/>
    <property type="evidence" value="ECO:0007669"/>
    <property type="project" value="UniProtKB-KW"/>
</dbReference>
<dbReference type="InterPro" id="IPR011764">
    <property type="entry name" value="Biotin_carboxylation_dom"/>
</dbReference>
<dbReference type="Gene3D" id="3.30.470.20">
    <property type="entry name" value="ATP-grasp fold, B domain"/>
    <property type="match status" value="1"/>
</dbReference>
<dbReference type="SMART" id="SM00797">
    <property type="entry name" value="AHS2"/>
    <property type="match status" value="1"/>
</dbReference>
<evidence type="ECO:0000313" key="11">
    <source>
        <dbReference type="EMBL" id="BBN97871.1"/>
    </source>
</evidence>
<dbReference type="InterPro" id="IPR005481">
    <property type="entry name" value="BC-like_N"/>
</dbReference>
<dbReference type="EMBL" id="AP021853">
    <property type="protein sequence ID" value="BBN97871.1"/>
    <property type="molecule type" value="Genomic_DNA"/>
</dbReference>
<evidence type="ECO:0000256" key="6">
    <source>
        <dbReference type="ARBA" id="ARBA00023267"/>
    </source>
</evidence>
<dbReference type="FunFam" id="3.40.50.20:FF:000010">
    <property type="entry name" value="Propionyl-CoA carboxylase subunit alpha"/>
    <property type="match status" value="1"/>
</dbReference>
<dbReference type="Gene3D" id="3.30.1360.40">
    <property type="match status" value="1"/>
</dbReference>
<dbReference type="InterPro" id="IPR014084">
    <property type="entry name" value="Urea_COase"/>
</dbReference>
<dbReference type="GO" id="GO:0016787">
    <property type="term" value="F:hydrolase activity"/>
    <property type="evidence" value="ECO:0007669"/>
    <property type="project" value="UniProtKB-KW"/>
</dbReference>
<dbReference type="SUPFAM" id="SSF160467">
    <property type="entry name" value="PH0987 N-terminal domain-like"/>
    <property type="match status" value="1"/>
</dbReference>
<dbReference type="InterPro" id="IPR005482">
    <property type="entry name" value="Biotin_COase_C"/>
</dbReference>
<dbReference type="NCBIfam" id="TIGR00724">
    <property type="entry name" value="urea_amlyse_rel"/>
    <property type="match status" value="1"/>
</dbReference>
<dbReference type="PANTHER" id="PTHR18866">
    <property type="entry name" value="CARBOXYLASE:PYRUVATE/ACETYL-COA/PROPIONYL-COA CARBOXYLASE"/>
    <property type="match status" value="1"/>
</dbReference>
<evidence type="ECO:0000259" key="9">
    <source>
        <dbReference type="PROSITE" id="PS50975"/>
    </source>
</evidence>
<dbReference type="PANTHER" id="PTHR18866:SF128">
    <property type="entry name" value="UREA AMIDOLYASE"/>
    <property type="match status" value="1"/>
</dbReference>
<evidence type="ECO:0000256" key="5">
    <source>
        <dbReference type="ARBA" id="ARBA00022840"/>
    </source>
</evidence>
<dbReference type="InterPro" id="IPR011761">
    <property type="entry name" value="ATP-grasp"/>
</dbReference>
<dbReference type="Pfam" id="PF00364">
    <property type="entry name" value="Biotin_lipoyl"/>
    <property type="match status" value="1"/>
</dbReference>
<keyword evidence="2" id="KW-0436">Ligase</keyword>
<sequence>MFKKVLIANRGEIAVRIERTLRKMNIVSVAVYTEADQDSLHVDQADETVLIGKGPAQDSYLNTEAILDAAIKTGAEAIHPGYGFLSENANFAKSCKDHGITFIGPTSEQIAIFGQKHAARNLAIKTGVPLLPGTSLIKNLSEAKTEAQRIGYPVILKSTAGGGGIGMRICTSDKELSDAYESVKYLSEKNFNNDGIFLEKYISMARHIEVQIFGDQHGEVIALGERDCSIQRRNQKVVEETPAPLLSDRVREKMFQAATRLAHAVNYRSAGTVEFLYDTYTENFYFLEVNTRLQVEHGVTEEVLGIDLVEWMLLESSGELAQLKEYKKLPMGHSIQVRIYAEDVAHDFRPSPGKLNRVFFSKQARNETWVSDGVSVSTFYDPMLAKIIVHGKDRSDAIRKMNLALSETKLYGVTTNIHYLQSMFGETDYQKGHIYTQFLKNFHPAERTLEVLDGGIQTTIQDWPGRIGYWDVGVPPSGPMDALSFRIGNRILGNFPKASGLEFTMRGGSYKFRDDISFCITGADMRATLDGITLPMYKKIIGRKGQKLEFQESETGMRTYLLVEGGFDMPEILGSSATFTLGHFGGLGGRALKTGDVLSVNDDKNDSEQIDVHALIPSITHDWVINVIPGPHCTKEFLQPDYLKQLTDSKWKVHFNSSRTGVRLIGPAPNWSREDGGEAGLHPSNIHDVPYAIGAIDMTGDMPILLGPDGPSLGGFICPVTIASTELWKMGQLHPEDIVHFRLLTLEEADVLRQQQEDALNGIETSQVEHDTPRAVQEISSNYPILYHQTESRQFPITIRCSGDDNLLVEYGEMELNLLYRFQVHHLMEAIEQDGTIPIVDLTPGIRSLQIHFDPVKITVHKVCAKILTIDKKLKPLESTRVTSRIVKLPLSWNDPATQLATQRYQQNVRPNAPWCPSNLEFIRRINGLDSIDDVKQIVFNANYLVLGLGDVYLGAPVAVPTDPRHLLVTTKYNPARTWTPENAVGIGGAYMCVYGMEGPGGYQFVGRTIQMWNSLRSTKSFKPGSPWLLRFFDQIQFYPVTSDELLQMRQDFLRGKFEADITETTFDLGNYMKFLDSIKSDTEKFRTKQQAAFNEEKENWHRLGLDKFISEHEESPFELSQKIPKGSIPITSQMPGSVWKVLVNENQTVKKGETLIIEESMKMEFPQKADHDGMITSIFVKPGDEVHAGQILLTLEKRKVVSECSN</sequence>
<dbReference type="Pfam" id="PF02626">
    <property type="entry name" value="CT_A_B"/>
    <property type="match status" value="1"/>
</dbReference>
<dbReference type="PROSITE" id="PS00867">
    <property type="entry name" value="CPSASE_2"/>
    <property type="match status" value="1"/>
</dbReference>
<dbReference type="SUPFAM" id="SSF51230">
    <property type="entry name" value="Single hybrid motif"/>
    <property type="match status" value="1"/>
</dbReference>
<dbReference type="SUPFAM" id="SSF51246">
    <property type="entry name" value="Rudiment single hybrid motif"/>
    <property type="match status" value="1"/>
</dbReference>
<protein>
    <submittedName>
        <fullName evidence="11">Urea carboxylase</fullName>
    </submittedName>
</protein>
<dbReference type="InterPro" id="IPR011053">
    <property type="entry name" value="Single_hybrid_motif"/>
</dbReference>
<dbReference type="SMART" id="SM00796">
    <property type="entry name" value="AHS1"/>
    <property type="match status" value="1"/>
</dbReference>
<keyword evidence="5 7" id="KW-0067">ATP-binding</keyword>
<dbReference type="Gene3D" id="2.40.50.100">
    <property type="match status" value="1"/>
</dbReference>
<dbReference type="NCBIfam" id="TIGR02712">
    <property type="entry name" value="urea_carbox"/>
    <property type="match status" value="1"/>
</dbReference>
<dbReference type="InterPro" id="IPR000089">
    <property type="entry name" value="Biotin_lipoyl"/>
</dbReference>
<keyword evidence="3 7" id="KW-0547">Nucleotide-binding</keyword>
<dbReference type="Gene3D" id="2.40.100.10">
    <property type="entry name" value="Cyclophilin-like"/>
    <property type="match status" value="2"/>
</dbReference>
<feature type="domain" description="ATP-grasp" evidence="9">
    <location>
        <begin position="120"/>
        <end position="317"/>
    </location>
</feature>
<dbReference type="Pfam" id="PF02682">
    <property type="entry name" value="CT_C_D"/>
    <property type="match status" value="1"/>
</dbReference>
<reference evidence="11 12" key="1">
    <citation type="submission" date="2019-09" db="EMBL/GenBank/DDBJ databases">
        <title>Complete genome sequence of Sporolactobacillus terrae 70-3.</title>
        <authorList>
            <person name="Tanaka N."/>
            <person name="Shiwa Y."/>
            <person name="Fujita N."/>
            <person name="Tanasupawat S."/>
        </authorList>
    </citation>
    <scope>NUCLEOTIDE SEQUENCE [LARGE SCALE GENOMIC DNA]</scope>
    <source>
        <strain evidence="11 12">70-3</strain>
    </source>
</reference>
<evidence type="ECO:0000256" key="4">
    <source>
        <dbReference type="ARBA" id="ARBA00022801"/>
    </source>
</evidence>
<dbReference type="AlphaFoldDB" id="A0A5K7WT57"/>
<dbReference type="InterPro" id="IPR050856">
    <property type="entry name" value="Biotin_carboxylase_complex"/>
</dbReference>
<evidence type="ECO:0000259" key="10">
    <source>
        <dbReference type="PROSITE" id="PS50979"/>
    </source>
</evidence>
<dbReference type="SUPFAM" id="SSF50891">
    <property type="entry name" value="Cyclophilin-like"/>
    <property type="match status" value="2"/>
</dbReference>
<dbReference type="Proteomes" id="UP000326951">
    <property type="component" value="Chromosome"/>
</dbReference>
<dbReference type="GO" id="GO:0046872">
    <property type="term" value="F:metal ion binding"/>
    <property type="evidence" value="ECO:0007669"/>
    <property type="project" value="InterPro"/>
</dbReference>
<dbReference type="SUPFAM" id="SSF56059">
    <property type="entry name" value="Glutathione synthetase ATP-binding domain-like"/>
    <property type="match status" value="1"/>
</dbReference>
<dbReference type="InterPro" id="IPR005479">
    <property type="entry name" value="CPAse_ATP-bd"/>
</dbReference>
<evidence type="ECO:0000256" key="2">
    <source>
        <dbReference type="ARBA" id="ARBA00022598"/>
    </source>
</evidence>
<dbReference type="SUPFAM" id="SSF52440">
    <property type="entry name" value="PreATP-grasp domain"/>
    <property type="match status" value="1"/>
</dbReference>
<evidence type="ECO:0000259" key="8">
    <source>
        <dbReference type="PROSITE" id="PS50968"/>
    </source>
</evidence>
<dbReference type="InterPro" id="IPR029000">
    <property type="entry name" value="Cyclophilin-like_dom_sf"/>
</dbReference>
<feature type="domain" description="Lipoyl-binding" evidence="8">
    <location>
        <begin position="1126"/>
        <end position="1197"/>
    </location>
</feature>
<feature type="domain" description="Biotin carboxylation" evidence="10">
    <location>
        <begin position="1"/>
        <end position="444"/>
    </location>
</feature>
<dbReference type="InterPro" id="IPR003833">
    <property type="entry name" value="CT_C_D"/>
</dbReference>
<gene>
    <name evidence="11" type="ORF">St703_05760</name>
</gene>
<dbReference type="Pfam" id="PF02786">
    <property type="entry name" value="CPSase_L_D2"/>
    <property type="match status" value="1"/>
</dbReference>
<dbReference type="InterPro" id="IPR016185">
    <property type="entry name" value="PreATP-grasp_dom_sf"/>
</dbReference>
<dbReference type="Pfam" id="PF00289">
    <property type="entry name" value="Biotin_carb_N"/>
    <property type="match status" value="1"/>
</dbReference>
<keyword evidence="4" id="KW-0378">Hydrolase</keyword>
<dbReference type="PROSITE" id="PS00866">
    <property type="entry name" value="CPSASE_1"/>
    <property type="match status" value="1"/>
</dbReference>
<dbReference type="PROSITE" id="PS50979">
    <property type="entry name" value="BC"/>
    <property type="match status" value="1"/>
</dbReference>
<name>A0A5K7WT57_9BACL</name>
<proteinExistence type="predicted"/>
<dbReference type="SMART" id="SM00878">
    <property type="entry name" value="Biotin_carb_C"/>
    <property type="match status" value="1"/>
</dbReference>
<keyword evidence="6" id="KW-0092">Biotin</keyword>
<evidence type="ECO:0000256" key="1">
    <source>
        <dbReference type="ARBA" id="ARBA00001953"/>
    </source>
</evidence>
<dbReference type="InterPro" id="IPR011054">
    <property type="entry name" value="Rudment_hybrid_motif"/>
</dbReference>
<dbReference type="GO" id="GO:0005524">
    <property type="term" value="F:ATP binding"/>
    <property type="evidence" value="ECO:0007669"/>
    <property type="project" value="UniProtKB-UniRule"/>
</dbReference>
<accession>A0A5K7WT57</accession>
<comment type="cofactor">
    <cofactor evidence="1">
        <name>biotin</name>
        <dbReference type="ChEBI" id="CHEBI:57586"/>
    </cofactor>
</comment>
<evidence type="ECO:0000256" key="3">
    <source>
        <dbReference type="ARBA" id="ARBA00022741"/>
    </source>
</evidence>